<dbReference type="AlphaFoldDB" id="A0A6A6U1T3"/>
<gene>
    <name evidence="4" type="ORF">BT63DRAFT_459707</name>
</gene>
<dbReference type="InterPro" id="IPR052620">
    <property type="entry name" value="ELYS/MEL-28_NucAsmblyFactor"/>
</dbReference>
<keyword evidence="5" id="KW-1185">Reference proteome</keyword>
<feature type="domain" description="ELYS-like" evidence="3">
    <location>
        <begin position="38"/>
        <end position="255"/>
    </location>
</feature>
<dbReference type="Proteomes" id="UP000799302">
    <property type="component" value="Unassembled WGS sequence"/>
</dbReference>
<dbReference type="PANTHER" id="PTHR21583:SF8">
    <property type="entry name" value="PROTEIN ELYS"/>
    <property type="match status" value="1"/>
</dbReference>
<protein>
    <recommendedName>
        <fullName evidence="3">ELYS-like domain-containing protein</fullName>
    </recommendedName>
</protein>
<dbReference type="PANTHER" id="PTHR21583">
    <property type="entry name" value="ELYS PROTEIN"/>
    <property type="match status" value="1"/>
</dbReference>
<evidence type="ECO:0000259" key="3">
    <source>
        <dbReference type="Pfam" id="PF13934"/>
    </source>
</evidence>
<comment type="subcellular location">
    <subcellularLocation>
        <location evidence="1">Nucleus</location>
    </subcellularLocation>
</comment>
<dbReference type="InterPro" id="IPR025151">
    <property type="entry name" value="ELYS_dom"/>
</dbReference>
<name>A0A6A6U1T3_9PEZI</name>
<evidence type="ECO:0000313" key="4">
    <source>
        <dbReference type="EMBL" id="KAF2665088.1"/>
    </source>
</evidence>
<keyword evidence="2" id="KW-0539">Nucleus</keyword>
<dbReference type="GO" id="GO:0005634">
    <property type="term" value="C:nucleus"/>
    <property type="evidence" value="ECO:0007669"/>
    <property type="project" value="UniProtKB-SubCell"/>
</dbReference>
<organism evidence="4 5">
    <name type="scientific">Microthyrium microscopicum</name>
    <dbReference type="NCBI Taxonomy" id="703497"/>
    <lineage>
        <taxon>Eukaryota</taxon>
        <taxon>Fungi</taxon>
        <taxon>Dikarya</taxon>
        <taxon>Ascomycota</taxon>
        <taxon>Pezizomycotina</taxon>
        <taxon>Dothideomycetes</taxon>
        <taxon>Dothideomycetes incertae sedis</taxon>
        <taxon>Microthyriales</taxon>
        <taxon>Microthyriaceae</taxon>
        <taxon>Microthyrium</taxon>
    </lineage>
</organism>
<sequence length="322" mass="36503">MLDITLFDDVFGLVGKNHYPTHLVGPVHAAQEELDAPLYFHRLLDVLNLKTSSKLYPPKNAKEFRTLHQHIAEASCQTIQKQALLYYLIKDCCVVAKDNSAADAFQKAACLPKKYWFAMQGLWCLDKLNFKEAVEYLTQPSLLPVFGSEILATLLRAGEDSLALAYFDATNPALNTPELREQYFAALVRASLTQGFFFMRRQSPSANVRKPLLKALFDSVLSLPGGEQRRDRAAELVDLPFDEEEEQWVREYLTKHNGRSDLSHDILVMRFIAKGEYNGALEQINRKKTSRSNHDGIKWENVAQAVNRGIGERKGLDGWTVD</sequence>
<dbReference type="Pfam" id="PF13934">
    <property type="entry name" value="ELYS"/>
    <property type="match status" value="1"/>
</dbReference>
<dbReference type="InterPro" id="IPR006594">
    <property type="entry name" value="LisH"/>
</dbReference>
<proteinExistence type="predicted"/>
<evidence type="ECO:0000313" key="5">
    <source>
        <dbReference type="Proteomes" id="UP000799302"/>
    </source>
</evidence>
<dbReference type="PROSITE" id="PS50896">
    <property type="entry name" value="LISH"/>
    <property type="match status" value="1"/>
</dbReference>
<reference evidence="4" key="1">
    <citation type="journal article" date="2020" name="Stud. Mycol.">
        <title>101 Dothideomycetes genomes: a test case for predicting lifestyles and emergence of pathogens.</title>
        <authorList>
            <person name="Haridas S."/>
            <person name="Albert R."/>
            <person name="Binder M."/>
            <person name="Bloem J."/>
            <person name="Labutti K."/>
            <person name="Salamov A."/>
            <person name="Andreopoulos B."/>
            <person name="Baker S."/>
            <person name="Barry K."/>
            <person name="Bills G."/>
            <person name="Bluhm B."/>
            <person name="Cannon C."/>
            <person name="Castanera R."/>
            <person name="Culley D."/>
            <person name="Daum C."/>
            <person name="Ezra D."/>
            <person name="Gonzalez J."/>
            <person name="Henrissat B."/>
            <person name="Kuo A."/>
            <person name="Liang C."/>
            <person name="Lipzen A."/>
            <person name="Lutzoni F."/>
            <person name="Magnuson J."/>
            <person name="Mondo S."/>
            <person name="Nolan M."/>
            <person name="Ohm R."/>
            <person name="Pangilinan J."/>
            <person name="Park H.-J."/>
            <person name="Ramirez L."/>
            <person name="Alfaro M."/>
            <person name="Sun H."/>
            <person name="Tritt A."/>
            <person name="Yoshinaga Y."/>
            <person name="Zwiers L.-H."/>
            <person name="Turgeon B."/>
            <person name="Goodwin S."/>
            <person name="Spatafora J."/>
            <person name="Crous P."/>
            <person name="Grigoriev I."/>
        </authorList>
    </citation>
    <scope>NUCLEOTIDE SEQUENCE</scope>
    <source>
        <strain evidence="4">CBS 115976</strain>
    </source>
</reference>
<evidence type="ECO:0000256" key="2">
    <source>
        <dbReference type="ARBA" id="ARBA00023242"/>
    </source>
</evidence>
<evidence type="ECO:0000256" key="1">
    <source>
        <dbReference type="ARBA" id="ARBA00004123"/>
    </source>
</evidence>
<dbReference type="OrthoDB" id="20729at2759"/>
<dbReference type="EMBL" id="MU004241">
    <property type="protein sequence ID" value="KAF2665088.1"/>
    <property type="molecule type" value="Genomic_DNA"/>
</dbReference>
<accession>A0A6A6U1T3</accession>